<dbReference type="Proteomes" id="UP000309488">
    <property type="component" value="Unassembled WGS sequence"/>
</dbReference>
<dbReference type="AlphaFoldDB" id="A0A4U1CRD5"/>
<comment type="caution">
    <text evidence="2">The sequence shown here is derived from an EMBL/GenBank/DDBJ whole genome shotgun (WGS) entry which is preliminary data.</text>
</comment>
<gene>
    <name evidence="2" type="ORF">FA048_07400</name>
</gene>
<reference evidence="2 3" key="1">
    <citation type="submission" date="2019-04" db="EMBL/GenBank/DDBJ databases">
        <title>Pedobacter sp. RP-3-22 sp. nov., isolated from Arctic soil.</title>
        <authorList>
            <person name="Dahal R.H."/>
            <person name="Kim D.-U."/>
        </authorList>
    </citation>
    <scope>NUCLEOTIDE SEQUENCE [LARGE SCALE GENOMIC DNA]</scope>
    <source>
        <strain evidence="2 3">RP-3-22</strain>
    </source>
</reference>
<accession>A0A4U1CRD5</accession>
<dbReference type="EMBL" id="SWBR01000002">
    <property type="protein sequence ID" value="TKC10026.1"/>
    <property type="molecule type" value="Genomic_DNA"/>
</dbReference>
<evidence type="ECO:0000313" key="3">
    <source>
        <dbReference type="Proteomes" id="UP000309488"/>
    </source>
</evidence>
<protein>
    <recommendedName>
        <fullName evidence="4">PorV/PorQ family protein</fullName>
    </recommendedName>
</protein>
<proteinExistence type="predicted"/>
<dbReference type="OrthoDB" id="748007at2"/>
<dbReference type="RefSeq" id="WP_136839602.1">
    <property type="nucleotide sequence ID" value="NZ_SWBR01000002.1"/>
</dbReference>
<dbReference type="SUPFAM" id="SSF56935">
    <property type="entry name" value="Porins"/>
    <property type="match status" value="1"/>
</dbReference>
<name>A0A4U1CRD5_9SPHI</name>
<organism evidence="2 3">
    <name type="scientific">Pedobacter polaris</name>
    <dbReference type="NCBI Taxonomy" id="2571273"/>
    <lineage>
        <taxon>Bacteria</taxon>
        <taxon>Pseudomonadati</taxon>
        <taxon>Bacteroidota</taxon>
        <taxon>Sphingobacteriia</taxon>
        <taxon>Sphingobacteriales</taxon>
        <taxon>Sphingobacteriaceae</taxon>
        <taxon>Pedobacter</taxon>
    </lineage>
</organism>
<keyword evidence="1" id="KW-0732">Signal</keyword>
<dbReference type="Gene3D" id="2.40.160.60">
    <property type="entry name" value="Outer membrane protein transport protein (OMPP1/FadL/TodX)"/>
    <property type="match status" value="1"/>
</dbReference>
<feature type="signal peptide" evidence="1">
    <location>
        <begin position="1"/>
        <end position="20"/>
    </location>
</feature>
<evidence type="ECO:0000256" key="1">
    <source>
        <dbReference type="SAM" id="SignalP"/>
    </source>
</evidence>
<evidence type="ECO:0000313" key="2">
    <source>
        <dbReference type="EMBL" id="TKC10026.1"/>
    </source>
</evidence>
<feature type="chain" id="PRO_5020478266" description="PorV/PorQ family protein" evidence="1">
    <location>
        <begin position="21"/>
        <end position="268"/>
    </location>
</feature>
<keyword evidence="3" id="KW-1185">Reference proteome</keyword>
<evidence type="ECO:0008006" key="4">
    <source>
        <dbReference type="Google" id="ProtNLM"/>
    </source>
</evidence>
<sequence length="268" mass="29301">MNKIFNLSLMLFLSITPCLAQINFGPRLSAMGNNGSAIQDIWSVEANPSGITGITTPIIALNYSKYLVDSELSKQAISFVLPVKNNFIGTSFQRYGISEYNEIKAGIALAKKFGDKLSIALKGNYHQIKISNYGASTGFSVDVGAMYHLNKQLTLGVYINNPSFQKYSSKAIETVIPTIIHVGASYKASDKLLIATTISKDMNAVVDVSLGIDYKLLEILSLRAGLTAKPFKQYGGFGINYKKLLLDFAIETNAYQGYTPQISLAYVF</sequence>